<sequence>MRWRMGLASETGLTCSPRHMESGRKSANTVHERRAGFRKRPVYTRAASDKGPAFETDRIHFRGRAARSRAADVGWLRHFEGKIDPSDPTAPVFPMALNVLIHDGKNRQEVASQFRRDPAVRRSFGLINYIEPAPGAKASSERLCDRPAAAGGFHGRVPAAPPFIIRLATRVYAVAYKPQRLVTRCVRLYGPPLHPRLTRGGCRQTMSSSVRASPCRVACPCAVKNRTRGFRGLGERNACRKQENRRERESEHEREGGGDREGERDRARTRGWGRQRGERERSSTNERVGETERERERSSTNEVGGGDRERERDENEREGGGDREREREDGEEGGGEGERERRDLR</sequence>
<accession>A0A4C1XD10</accession>
<keyword evidence="3" id="KW-1185">Reference proteome</keyword>
<dbReference type="EMBL" id="BGZK01000811">
    <property type="protein sequence ID" value="GBP61318.1"/>
    <property type="molecule type" value="Genomic_DNA"/>
</dbReference>
<evidence type="ECO:0000313" key="2">
    <source>
        <dbReference type="EMBL" id="GBP61318.1"/>
    </source>
</evidence>
<feature type="compositionally biased region" description="Basic and acidic residues" evidence="1">
    <location>
        <begin position="275"/>
        <end position="328"/>
    </location>
</feature>
<feature type="region of interest" description="Disordered" evidence="1">
    <location>
        <begin position="238"/>
        <end position="345"/>
    </location>
</feature>
<feature type="compositionally biased region" description="Basic and acidic residues" evidence="1">
    <location>
        <begin position="336"/>
        <end position="345"/>
    </location>
</feature>
<gene>
    <name evidence="2" type="ORF">EVAR_53233_1</name>
</gene>
<evidence type="ECO:0000256" key="1">
    <source>
        <dbReference type="SAM" id="MobiDB-lite"/>
    </source>
</evidence>
<comment type="caution">
    <text evidence="2">The sequence shown here is derived from an EMBL/GenBank/DDBJ whole genome shotgun (WGS) entry which is preliminary data.</text>
</comment>
<feature type="compositionally biased region" description="Basic and acidic residues" evidence="1">
    <location>
        <begin position="238"/>
        <end position="268"/>
    </location>
</feature>
<protein>
    <submittedName>
        <fullName evidence="2">Uncharacterized protein</fullName>
    </submittedName>
</protein>
<proteinExistence type="predicted"/>
<reference evidence="2 3" key="1">
    <citation type="journal article" date="2019" name="Commun. Biol.">
        <title>The bagworm genome reveals a unique fibroin gene that provides high tensile strength.</title>
        <authorList>
            <person name="Kono N."/>
            <person name="Nakamura H."/>
            <person name="Ohtoshi R."/>
            <person name="Tomita M."/>
            <person name="Numata K."/>
            <person name="Arakawa K."/>
        </authorList>
    </citation>
    <scope>NUCLEOTIDE SEQUENCE [LARGE SCALE GENOMIC DNA]</scope>
</reference>
<dbReference type="Proteomes" id="UP000299102">
    <property type="component" value="Unassembled WGS sequence"/>
</dbReference>
<evidence type="ECO:0000313" key="3">
    <source>
        <dbReference type="Proteomes" id="UP000299102"/>
    </source>
</evidence>
<name>A0A4C1XD10_EUMVA</name>
<dbReference type="AlphaFoldDB" id="A0A4C1XD10"/>
<organism evidence="2 3">
    <name type="scientific">Eumeta variegata</name>
    <name type="common">Bagworm moth</name>
    <name type="synonym">Eumeta japonica</name>
    <dbReference type="NCBI Taxonomy" id="151549"/>
    <lineage>
        <taxon>Eukaryota</taxon>
        <taxon>Metazoa</taxon>
        <taxon>Ecdysozoa</taxon>
        <taxon>Arthropoda</taxon>
        <taxon>Hexapoda</taxon>
        <taxon>Insecta</taxon>
        <taxon>Pterygota</taxon>
        <taxon>Neoptera</taxon>
        <taxon>Endopterygota</taxon>
        <taxon>Lepidoptera</taxon>
        <taxon>Glossata</taxon>
        <taxon>Ditrysia</taxon>
        <taxon>Tineoidea</taxon>
        <taxon>Psychidae</taxon>
        <taxon>Oiketicinae</taxon>
        <taxon>Eumeta</taxon>
    </lineage>
</organism>